<sequence>MSRRRPEFQTLDLASWSTIAWTELDATAHSRVQRHIDAIERYAKDEPVGSIEAATGVNRRQLYRLLDRALSLHADGRLYGFRALVAHARVTEYTRMLPVTMRGERSGAVGALSLLFECYPTLAAWLVLQIRQRRVTPKQIPSNDGIRIRLHGLQALHERFLQGCRQRLWCKWLVWQRCFL</sequence>
<evidence type="ECO:0000313" key="3">
    <source>
        <dbReference type="Proteomes" id="UP000544134"/>
    </source>
</evidence>
<evidence type="ECO:0000256" key="1">
    <source>
        <dbReference type="SAM" id="Phobius"/>
    </source>
</evidence>
<keyword evidence="1" id="KW-0812">Transmembrane</keyword>
<proteinExistence type="predicted"/>
<reference evidence="2 3" key="1">
    <citation type="submission" date="2020-04" db="EMBL/GenBank/DDBJ databases">
        <title>Paraburkholderia sp. RP-4-7 isolated from soil.</title>
        <authorList>
            <person name="Dahal R.H."/>
        </authorList>
    </citation>
    <scope>NUCLEOTIDE SEQUENCE [LARGE SCALE GENOMIC DNA]</scope>
    <source>
        <strain evidence="2 3">RP-4-7</strain>
    </source>
</reference>
<keyword evidence="1" id="KW-1133">Transmembrane helix</keyword>
<dbReference type="RefSeq" id="WP_169491157.1">
    <property type="nucleotide sequence ID" value="NZ_JABBGJ010000088.1"/>
</dbReference>
<accession>A0A848ITK2</accession>
<dbReference type="AlphaFoldDB" id="A0A848ITK2"/>
<keyword evidence="3" id="KW-1185">Reference proteome</keyword>
<feature type="transmembrane region" description="Helical" evidence="1">
    <location>
        <begin position="107"/>
        <end position="128"/>
    </location>
</feature>
<organism evidence="2 3">
    <name type="scientific">Paraburkholderia polaris</name>
    <dbReference type="NCBI Taxonomy" id="2728848"/>
    <lineage>
        <taxon>Bacteria</taxon>
        <taxon>Pseudomonadati</taxon>
        <taxon>Pseudomonadota</taxon>
        <taxon>Betaproteobacteria</taxon>
        <taxon>Burkholderiales</taxon>
        <taxon>Burkholderiaceae</taxon>
        <taxon>Paraburkholderia</taxon>
    </lineage>
</organism>
<dbReference type="Proteomes" id="UP000544134">
    <property type="component" value="Unassembled WGS sequence"/>
</dbReference>
<protein>
    <submittedName>
        <fullName evidence="2">Uncharacterized protein</fullName>
    </submittedName>
</protein>
<comment type="caution">
    <text evidence="2">The sequence shown here is derived from an EMBL/GenBank/DDBJ whole genome shotgun (WGS) entry which is preliminary data.</text>
</comment>
<evidence type="ECO:0000313" key="2">
    <source>
        <dbReference type="EMBL" id="NMM04416.1"/>
    </source>
</evidence>
<keyword evidence="1" id="KW-0472">Membrane</keyword>
<name>A0A848ITK2_9BURK</name>
<dbReference type="EMBL" id="JABBGJ010000088">
    <property type="protein sequence ID" value="NMM04416.1"/>
    <property type="molecule type" value="Genomic_DNA"/>
</dbReference>
<gene>
    <name evidence="2" type="ORF">HHL24_42070</name>
</gene>